<protein>
    <submittedName>
        <fullName evidence="2">Uncharacterized protein</fullName>
    </submittedName>
</protein>
<dbReference type="AlphaFoldDB" id="A0ABD3CAI0"/>
<dbReference type="EMBL" id="JAVIJP010000047">
    <property type="protein sequence ID" value="KAL3626081.1"/>
    <property type="molecule type" value="Genomic_DNA"/>
</dbReference>
<gene>
    <name evidence="2" type="ORF">CASFOL_029630</name>
</gene>
<dbReference type="PANTHER" id="PTHR46443">
    <property type="entry name" value="FCS-LIKE ZINC FINGER 8"/>
    <property type="match status" value="1"/>
</dbReference>
<name>A0ABD3CAI0_9LAMI</name>
<dbReference type="PANTHER" id="PTHR46443:SF3">
    <property type="entry name" value="PROTEIN MARD1"/>
    <property type="match status" value="1"/>
</dbReference>
<feature type="region of interest" description="Disordered" evidence="1">
    <location>
        <begin position="1"/>
        <end position="23"/>
    </location>
</feature>
<reference evidence="3" key="1">
    <citation type="journal article" date="2024" name="IScience">
        <title>Strigolactones Initiate the Formation of Haustorium-like Structures in Castilleja.</title>
        <authorList>
            <person name="Buerger M."/>
            <person name="Peterson D."/>
            <person name="Chory J."/>
        </authorList>
    </citation>
    <scope>NUCLEOTIDE SEQUENCE [LARGE SCALE GENOMIC DNA]</scope>
</reference>
<keyword evidence="3" id="KW-1185">Reference proteome</keyword>
<comment type="caution">
    <text evidence="2">The sequence shown here is derived from an EMBL/GenBank/DDBJ whole genome shotgun (WGS) entry which is preliminary data.</text>
</comment>
<proteinExistence type="predicted"/>
<sequence>MLRNRSKAMTTKKALMPHQTQNSLLSPKKQISTFLDSPRIFNGLLPKSPSHAEITIMSPTSTLDTKNSSNFENPFVYKHNLTKNKKSEPKAIGLALIDSLIEEKSDSNFSKPINRMALFGSKLKIQIPVINPSPGLFSPVESPKSPADFGIKTKNCQTLSPFCEAQSNKEFTRQLSLKEMELSEDYTCVITHGPKPKTTHIFGNCIVEENVKSADPNIDFHMHWDGFCSHEYVYEEMDFDGIEKTKVG</sequence>
<evidence type="ECO:0000313" key="2">
    <source>
        <dbReference type="EMBL" id="KAL3626081.1"/>
    </source>
</evidence>
<evidence type="ECO:0000256" key="1">
    <source>
        <dbReference type="SAM" id="MobiDB-lite"/>
    </source>
</evidence>
<accession>A0ABD3CAI0</accession>
<dbReference type="InterPro" id="IPR044593">
    <property type="entry name" value="FLZ8/MARD1"/>
</dbReference>
<dbReference type="Proteomes" id="UP001632038">
    <property type="component" value="Unassembled WGS sequence"/>
</dbReference>
<organism evidence="2 3">
    <name type="scientific">Castilleja foliolosa</name>
    <dbReference type="NCBI Taxonomy" id="1961234"/>
    <lineage>
        <taxon>Eukaryota</taxon>
        <taxon>Viridiplantae</taxon>
        <taxon>Streptophyta</taxon>
        <taxon>Embryophyta</taxon>
        <taxon>Tracheophyta</taxon>
        <taxon>Spermatophyta</taxon>
        <taxon>Magnoliopsida</taxon>
        <taxon>eudicotyledons</taxon>
        <taxon>Gunneridae</taxon>
        <taxon>Pentapetalae</taxon>
        <taxon>asterids</taxon>
        <taxon>lamiids</taxon>
        <taxon>Lamiales</taxon>
        <taxon>Orobanchaceae</taxon>
        <taxon>Pedicularideae</taxon>
        <taxon>Castillejinae</taxon>
        <taxon>Castilleja</taxon>
    </lineage>
</organism>
<evidence type="ECO:0000313" key="3">
    <source>
        <dbReference type="Proteomes" id="UP001632038"/>
    </source>
</evidence>